<gene>
    <name evidence="6" type="ORF">CJOHNSTONI_LOCUS9842</name>
</gene>
<accession>A0A8J2MGC2</accession>
<evidence type="ECO:0000313" key="7">
    <source>
        <dbReference type="Proteomes" id="UP000746747"/>
    </source>
</evidence>
<dbReference type="OrthoDB" id="5854875at2759"/>
<dbReference type="PANTHER" id="PTHR12274">
    <property type="entry name" value="GRANULIN"/>
    <property type="match status" value="1"/>
</dbReference>
<dbReference type="EMBL" id="CAKAEH010001936">
    <property type="protein sequence ID" value="CAG9540315.1"/>
    <property type="molecule type" value="Genomic_DNA"/>
</dbReference>
<comment type="subcellular location">
    <subcellularLocation>
        <location evidence="1">Secreted</location>
    </subcellularLocation>
</comment>
<dbReference type="SUPFAM" id="SSF57277">
    <property type="entry name" value="Granulin repeat"/>
    <property type="match status" value="1"/>
</dbReference>
<keyword evidence="4" id="KW-1015">Disulfide bond</keyword>
<feature type="domain" description="Granulins" evidence="5">
    <location>
        <begin position="45"/>
        <end position="58"/>
    </location>
</feature>
<proteinExistence type="inferred from homology"/>
<comment type="caution">
    <text evidence="6">The sequence shown here is derived from an EMBL/GenBank/DDBJ whole genome shotgun (WGS) entry which is preliminary data.</text>
</comment>
<name>A0A8J2MGC2_9BILA</name>
<keyword evidence="3" id="KW-0964">Secreted</keyword>
<dbReference type="PROSITE" id="PS00799">
    <property type="entry name" value="GRANULINS"/>
    <property type="match status" value="1"/>
</dbReference>
<evidence type="ECO:0000256" key="1">
    <source>
        <dbReference type="ARBA" id="ARBA00004613"/>
    </source>
</evidence>
<evidence type="ECO:0000256" key="2">
    <source>
        <dbReference type="ARBA" id="ARBA00010093"/>
    </source>
</evidence>
<protein>
    <recommendedName>
        <fullName evidence="5">Granulins domain-containing protein</fullName>
    </recommendedName>
</protein>
<dbReference type="PANTHER" id="PTHR12274:SF3">
    <property type="entry name" value="PROGRANULIN"/>
    <property type="match status" value="1"/>
</dbReference>
<dbReference type="Gene3D" id="2.10.25.160">
    <property type="entry name" value="Granulin"/>
    <property type="match status" value="1"/>
</dbReference>
<reference evidence="6" key="1">
    <citation type="submission" date="2021-09" db="EMBL/GenBank/DDBJ databases">
        <authorList>
            <consortium name="Pathogen Informatics"/>
        </authorList>
    </citation>
    <scope>NUCLEOTIDE SEQUENCE</scope>
</reference>
<dbReference type="AlphaFoldDB" id="A0A8J2MGC2"/>
<evidence type="ECO:0000313" key="6">
    <source>
        <dbReference type="EMBL" id="CAG9540315.1"/>
    </source>
</evidence>
<comment type="similarity">
    <text evidence="2">Belongs to the granulin family.</text>
</comment>
<dbReference type="Pfam" id="PF00396">
    <property type="entry name" value="Granulin"/>
    <property type="match status" value="1"/>
</dbReference>
<dbReference type="Proteomes" id="UP000746747">
    <property type="component" value="Unassembled WGS sequence"/>
</dbReference>
<dbReference type="InterPro" id="IPR000118">
    <property type="entry name" value="Granulin"/>
</dbReference>
<keyword evidence="7" id="KW-1185">Reference proteome</keyword>
<evidence type="ECO:0000256" key="3">
    <source>
        <dbReference type="ARBA" id="ARBA00022525"/>
    </source>
</evidence>
<evidence type="ECO:0000256" key="4">
    <source>
        <dbReference type="ARBA" id="ARBA00023157"/>
    </source>
</evidence>
<sequence>MSPTPFSQIAHTCPSGKSICPDTATCCLIGTDVYGCCPMMDAVCCDDRTHCCPPDTKCDMVHRQCLRNEVSMSRTNKRAKHMAKKTNITKNRQFMKICSGANSSCTTSHTCCQRRSVNPDAVHRSTVCC</sequence>
<dbReference type="InterPro" id="IPR039036">
    <property type="entry name" value="Granulin_fam"/>
</dbReference>
<dbReference type="InterPro" id="IPR037277">
    <property type="entry name" value="Granulin_sf"/>
</dbReference>
<evidence type="ECO:0000259" key="5">
    <source>
        <dbReference type="PROSITE" id="PS00799"/>
    </source>
</evidence>
<dbReference type="GO" id="GO:0005576">
    <property type="term" value="C:extracellular region"/>
    <property type="evidence" value="ECO:0007669"/>
    <property type="project" value="UniProtKB-SubCell"/>
</dbReference>
<organism evidence="6 7">
    <name type="scientific">Cercopithifilaria johnstoni</name>
    <dbReference type="NCBI Taxonomy" id="2874296"/>
    <lineage>
        <taxon>Eukaryota</taxon>
        <taxon>Metazoa</taxon>
        <taxon>Ecdysozoa</taxon>
        <taxon>Nematoda</taxon>
        <taxon>Chromadorea</taxon>
        <taxon>Rhabditida</taxon>
        <taxon>Spirurina</taxon>
        <taxon>Spiruromorpha</taxon>
        <taxon>Filarioidea</taxon>
        <taxon>Onchocercidae</taxon>
        <taxon>Cercopithifilaria</taxon>
    </lineage>
</organism>
<dbReference type="SMART" id="SM00277">
    <property type="entry name" value="GRAN"/>
    <property type="match status" value="1"/>
</dbReference>